<dbReference type="Gene3D" id="2.30.110.10">
    <property type="entry name" value="Electron Transport, Fmn-binding Protein, Chain A"/>
    <property type="match status" value="1"/>
</dbReference>
<reference evidence="4" key="1">
    <citation type="journal article" date="2019" name="Int. J. Syst. Evol. Microbiol.">
        <title>The Global Catalogue of Microorganisms (GCM) 10K type strain sequencing project: providing services to taxonomists for standard genome sequencing and annotation.</title>
        <authorList>
            <consortium name="The Broad Institute Genomics Platform"/>
            <consortium name="The Broad Institute Genome Sequencing Center for Infectious Disease"/>
            <person name="Wu L."/>
            <person name="Ma J."/>
        </authorList>
    </citation>
    <scope>NUCLEOTIDE SEQUENCE [LARGE SCALE GENOMIC DNA]</scope>
    <source>
        <strain evidence="4">JCM 17986</strain>
    </source>
</reference>
<dbReference type="InterPro" id="IPR011576">
    <property type="entry name" value="Pyridox_Oxase_N"/>
</dbReference>
<organism evidence="3 4">
    <name type="scientific">Yinghuangia aomiensis</name>
    <dbReference type="NCBI Taxonomy" id="676205"/>
    <lineage>
        <taxon>Bacteria</taxon>
        <taxon>Bacillati</taxon>
        <taxon>Actinomycetota</taxon>
        <taxon>Actinomycetes</taxon>
        <taxon>Kitasatosporales</taxon>
        <taxon>Streptomycetaceae</taxon>
        <taxon>Yinghuangia</taxon>
    </lineage>
</organism>
<dbReference type="InterPro" id="IPR052019">
    <property type="entry name" value="F420H2_bilvrd_red/Heme_oxyg"/>
</dbReference>
<evidence type="ECO:0000313" key="4">
    <source>
        <dbReference type="Proteomes" id="UP001500466"/>
    </source>
</evidence>
<protein>
    <submittedName>
        <fullName evidence="3">Pyridoxamine 5'-phosphate oxidase family protein</fullName>
    </submittedName>
</protein>
<proteinExistence type="predicted"/>
<evidence type="ECO:0000313" key="3">
    <source>
        <dbReference type="EMBL" id="GAA4975350.1"/>
    </source>
</evidence>
<dbReference type="SUPFAM" id="SSF50475">
    <property type="entry name" value="FMN-binding split barrel"/>
    <property type="match status" value="1"/>
</dbReference>
<accession>A0ABP9HNZ8</accession>
<dbReference type="Pfam" id="PF01243">
    <property type="entry name" value="PNPOx_N"/>
    <property type="match status" value="1"/>
</dbReference>
<evidence type="ECO:0000259" key="2">
    <source>
        <dbReference type="Pfam" id="PF01243"/>
    </source>
</evidence>
<dbReference type="EMBL" id="BAABHS010000017">
    <property type="protein sequence ID" value="GAA4975350.1"/>
    <property type="molecule type" value="Genomic_DNA"/>
</dbReference>
<dbReference type="Proteomes" id="UP001500466">
    <property type="component" value="Unassembled WGS sequence"/>
</dbReference>
<name>A0ABP9HNZ8_9ACTN</name>
<keyword evidence="4" id="KW-1185">Reference proteome</keyword>
<dbReference type="PANTHER" id="PTHR35176">
    <property type="entry name" value="HEME OXYGENASE HI_0854-RELATED"/>
    <property type="match status" value="1"/>
</dbReference>
<dbReference type="PANTHER" id="PTHR35176:SF6">
    <property type="entry name" value="HEME OXYGENASE HI_0854-RELATED"/>
    <property type="match status" value="1"/>
</dbReference>
<sequence length="162" mass="17339">MARWADVAKDEPGFAAEVQHAFDAFTHKTVATLRADGSPRISGTECKFLDGDLWFGSMPGAVKAKDLLRDPRFALHCGTGTASGADWRGDAKLAGRAVAITDLGEKLAVFESWGGELPDPGASYLFRADLSEVVMTGLNAASDGLVIRVWQEGRGLRSLERS</sequence>
<dbReference type="InterPro" id="IPR012349">
    <property type="entry name" value="Split_barrel_FMN-bd"/>
</dbReference>
<evidence type="ECO:0000256" key="1">
    <source>
        <dbReference type="ARBA" id="ARBA00023002"/>
    </source>
</evidence>
<comment type="caution">
    <text evidence="3">The sequence shown here is derived from an EMBL/GenBank/DDBJ whole genome shotgun (WGS) entry which is preliminary data.</text>
</comment>
<keyword evidence="1" id="KW-0560">Oxidoreductase</keyword>
<dbReference type="RefSeq" id="WP_345677681.1">
    <property type="nucleotide sequence ID" value="NZ_BAABHS010000017.1"/>
</dbReference>
<gene>
    <name evidence="3" type="ORF">GCM10023205_47770</name>
</gene>
<feature type="domain" description="Pyridoxamine 5'-phosphate oxidase N-terminal" evidence="2">
    <location>
        <begin position="18"/>
        <end position="106"/>
    </location>
</feature>